<evidence type="ECO:0000313" key="3">
    <source>
        <dbReference type="Proteomes" id="UP000320762"/>
    </source>
</evidence>
<protein>
    <submittedName>
        <fullName evidence="2">Uncharacterized protein</fullName>
    </submittedName>
</protein>
<feature type="region of interest" description="Disordered" evidence="1">
    <location>
        <begin position="1"/>
        <end position="66"/>
    </location>
</feature>
<reference evidence="2 3" key="1">
    <citation type="journal article" date="2019" name="New Phytol.">
        <title>Comparative genomics reveals unique wood-decay strategies and fruiting body development in the Schizophyllaceae.</title>
        <authorList>
            <person name="Almasi E."/>
            <person name="Sahu N."/>
            <person name="Krizsan K."/>
            <person name="Balint B."/>
            <person name="Kovacs G.M."/>
            <person name="Kiss B."/>
            <person name="Cseklye J."/>
            <person name="Drula E."/>
            <person name="Henrissat B."/>
            <person name="Nagy I."/>
            <person name="Chovatia M."/>
            <person name="Adam C."/>
            <person name="LaButti K."/>
            <person name="Lipzen A."/>
            <person name="Riley R."/>
            <person name="Grigoriev I.V."/>
            <person name="Nagy L.G."/>
        </authorList>
    </citation>
    <scope>NUCLEOTIDE SEQUENCE [LARGE SCALE GENOMIC DNA]</scope>
    <source>
        <strain evidence="2 3">NL-1724</strain>
    </source>
</reference>
<feature type="compositionally biased region" description="Basic and acidic residues" evidence="1">
    <location>
        <begin position="7"/>
        <end position="17"/>
    </location>
</feature>
<comment type="caution">
    <text evidence="2">The sequence shown here is derived from an EMBL/GenBank/DDBJ whole genome shotgun (WGS) entry which is preliminary data.</text>
</comment>
<feature type="compositionally biased region" description="Basic and acidic residues" evidence="1">
    <location>
        <begin position="53"/>
        <end position="64"/>
    </location>
</feature>
<accession>A0A550CNU5</accession>
<feature type="non-terminal residue" evidence="2">
    <location>
        <position position="97"/>
    </location>
</feature>
<organism evidence="2 3">
    <name type="scientific">Schizophyllum amplum</name>
    <dbReference type="NCBI Taxonomy" id="97359"/>
    <lineage>
        <taxon>Eukaryota</taxon>
        <taxon>Fungi</taxon>
        <taxon>Dikarya</taxon>
        <taxon>Basidiomycota</taxon>
        <taxon>Agaricomycotina</taxon>
        <taxon>Agaricomycetes</taxon>
        <taxon>Agaricomycetidae</taxon>
        <taxon>Agaricales</taxon>
        <taxon>Schizophyllaceae</taxon>
        <taxon>Schizophyllum</taxon>
    </lineage>
</organism>
<evidence type="ECO:0000256" key="1">
    <source>
        <dbReference type="SAM" id="MobiDB-lite"/>
    </source>
</evidence>
<dbReference type="EMBL" id="VDMD01000003">
    <property type="protein sequence ID" value="TRM66471.1"/>
    <property type="molecule type" value="Genomic_DNA"/>
</dbReference>
<evidence type="ECO:0000313" key="2">
    <source>
        <dbReference type="EMBL" id="TRM66471.1"/>
    </source>
</evidence>
<dbReference type="AlphaFoldDB" id="A0A550CNU5"/>
<feature type="compositionally biased region" description="Basic residues" evidence="1">
    <location>
        <begin position="18"/>
        <end position="32"/>
    </location>
</feature>
<keyword evidence="3" id="KW-1185">Reference proteome</keyword>
<dbReference type="Proteomes" id="UP000320762">
    <property type="component" value="Unassembled WGS sequence"/>
</dbReference>
<proteinExistence type="predicted"/>
<name>A0A550CNU5_9AGAR</name>
<gene>
    <name evidence="2" type="ORF">BD626DRAFT_482712</name>
</gene>
<sequence>MRFSCLENRRTRGDRFRRQAGYKNTRRYRRQRATVPVHDIRSHRQPPPQTAGRRNEHAPERGDHALSCPDHIASMFARRRAGFSLHVRRRACTSMYL</sequence>